<dbReference type="AlphaFoldDB" id="A0AAU7ARV9"/>
<evidence type="ECO:0000259" key="5">
    <source>
        <dbReference type="Pfam" id="PF00171"/>
    </source>
</evidence>
<reference evidence="6" key="1">
    <citation type="submission" date="2022-12" db="EMBL/GenBank/DDBJ databases">
        <title>Paraconexibacter alkalitolerans sp. nov. and Baekduia alba sp. nov., isolated from soil and emended description of the genera Paraconexibacter (Chun et al., 2020) and Baekduia (An et al., 2020).</title>
        <authorList>
            <person name="Vieira S."/>
            <person name="Huber K.J."/>
            <person name="Geppert A."/>
            <person name="Wolf J."/>
            <person name="Neumann-Schaal M."/>
            <person name="Muesken M."/>
            <person name="Overmann J."/>
        </authorList>
    </citation>
    <scope>NUCLEOTIDE SEQUENCE</scope>
    <source>
        <strain evidence="6">AEG42_29</strain>
    </source>
</reference>
<dbReference type="InterPro" id="IPR029510">
    <property type="entry name" value="Ald_DH_CS_GLU"/>
</dbReference>
<dbReference type="RefSeq" id="WP_354700647.1">
    <property type="nucleotide sequence ID" value="NZ_CP114014.1"/>
</dbReference>
<feature type="active site" evidence="3">
    <location>
        <position position="225"/>
    </location>
</feature>
<evidence type="ECO:0000256" key="3">
    <source>
        <dbReference type="PROSITE-ProRule" id="PRU10007"/>
    </source>
</evidence>
<dbReference type="PANTHER" id="PTHR42804:SF1">
    <property type="entry name" value="ALDEHYDE DEHYDROGENASE-RELATED"/>
    <property type="match status" value="1"/>
</dbReference>
<organism evidence="6">
    <name type="scientific">Paraconexibacter sp. AEG42_29</name>
    <dbReference type="NCBI Taxonomy" id="2997339"/>
    <lineage>
        <taxon>Bacteria</taxon>
        <taxon>Bacillati</taxon>
        <taxon>Actinomycetota</taxon>
        <taxon>Thermoleophilia</taxon>
        <taxon>Solirubrobacterales</taxon>
        <taxon>Paraconexibacteraceae</taxon>
        <taxon>Paraconexibacter</taxon>
    </lineage>
</organism>
<dbReference type="PANTHER" id="PTHR42804">
    <property type="entry name" value="ALDEHYDE DEHYDROGENASE"/>
    <property type="match status" value="1"/>
</dbReference>
<dbReference type="InterPro" id="IPR016161">
    <property type="entry name" value="Ald_DH/histidinol_DH"/>
</dbReference>
<feature type="domain" description="Aldehyde dehydrogenase" evidence="5">
    <location>
        <begin position="2"/>
        <end position="453"/>
    </location>
</feature>
<dbReference type="KEGG" id="parq:DSM112329_00932"/>
<gene>
    <name evidence="6" type="primary">ald_2</name>
    <name evidence="6" type="ORF">DSM112329_00932</name>
</gene>
<keyword evidence="2 4" id="KW-0560">Oxidoreductase</keyword>
<dbReference type="SUPFAM" id="SSF53720">
    <property type="entry name" value="ALDH-like"/>
    <property type="match status" value="1"/>
</dbReference>
<dbReference type="CDD" id="cd07138">
    <property type="entry name" value="ALDH_CddD_SSP0762"/>
    <property type="match status" value="1"/>
</dbReference>
<protein>
    <submittedName>
        <fullName evidence="6">3-succinoylsemialdehyde-pyridine dehydrogenase</fullName>
        <ecNumber evidence="6">1.2.1.83</ecNumber>
    </submittedName>
</protein>
<dbReference type="EMBL" id="CP114014">
    <property type="protein sequence ID" value="XAY04103.1"/>
    <property type="molecule type" value="Genomic_DNA"/>
</dbReference>
<dbReference type="FunFam" id="3.40.605.10:FF:000007">
    <property type="entry name" value="NAD/NADP-dependent betaine aldehyde dehydrogenase"/>
    <property type="match status" value="1"/>
</dbReference>
<dbReference type="Gene3D" id="3.40.309.10">
    <property type="entry name" value="Aldehyde Dehydrogenase, Chain A, domain 2"/>
    <property type="match status" value="1"/>
</dbReference>
<evidence type="ECO:0000256" key="1">
    <source>
        <dbReference type="ARBA" id="ARBA00009986"/>
    </source>
</evidence>
<evidence type="ECO:0000256" key="4">
    <source>
        <dbReference type="RuleBase" id="RU003345"/>
    </source>
</evidence>
<dbReference type="InterPro" id="IPR016163">
    <property type="entry name" value="Ald_DH_C"/>
</dbReference>
<dbReference type="GO" id="GO:0016620">
    <property type="term" value="F:oxidoreductase activity, acting on the aldehyde or oxo group of donors, NAD or NADP as acceptor"/>
    <property type="evidence" value="ECO:0007669"/>
    <property type="project" value="InterPro"/>
</dbReference>
<accession>A0AAU7ARV9</accession>
<dbReference type="EC" id="1.2.1.83" evidence="6"/>
<comment type="similarity">
    <text evidence="1 4">Belongs to the aldehyde dehydrogenase family.</text>
</comment>
<evidence type="ECO:0000313" key="6">
    <source>
        <dbReference type="EMBL" id="XAY04103.1"/>
    </source>
</evidence>
<dbReference type="InterPro" id="IPR015590">
    <property type="entry name" value="Aldehyde_DH_dom"/>
</dbReference>
<proteinExistence type="inferred from homology"/>
<dbReference type="PROSITE" id="PS00687">
    <property type="entry name" value="ALDEHYDE_DEHYDR_GLU"/>
    <property type="match status" value="1"/>
</dbReference>
<name>A0AAU7ARV9_9ACTN</name>
<sequence length="456" mass="46378">MIDVVDPSTEEVIGQVAEAGPDGVNAAVRAARDAYPAWAATPLDERLALLGALADGLEARTDAIGGSLAREMGMPLAQATAVQAMLPVAVLRSTVEAARDFPFVASEGGATIIREPAGVVAAITPWNFPLHQIAAKVAPALAVGCTVVLKPSELAPLTIALLEEAARAAGLPDGVLNVVHGTGPITGEALVRHPGVDVISLTGSVAAGRRVGAIAGDAIKRACLELGGKSPSVVLDDADLEAAVRHTVTRCCFNSGQACNAPTRLLIPVARADDAYALAAETAAALTVGPALDAQTTMGPVISAAARDRIRVHIDGALTAGARAIHGGSTPPDGVPAKGFYVAPTVLAGVTEDMAIHREEVFGPVLAILTHTGDDDAVRLANATDYGLSAELFTGDDERARAVARRLRAGQVKVGGVSARDSLGAPFGGYGLSGLGRELGRFGLEEFVETKAVLGV</sequence>
<dbReference type="InterPro" id="IPR016162">
    <property type="entry name" value="Ald_DH_N"/>
</dbReference>
<evidence type="ECO:0000256" key="2">
    <source>
        <dbReference type="ARBA" id="ARBA00023002"/>
    </source>
</evidence>
<dbReference type="Gene3D" id="3.40.605.10">
    <property type="entry name" value="Aldehyde Dehydrogenase, Chain A, domain 1"/>
    <property type="match status" value="1"/>
</dbReference>
<dbReference type="Pfam" id="PF00171">
    <property type="entry name" value="Aldedh"/>
    <property type="match status" value="1"/>
</dbReference>